<evidence type="ECO:0000313" key="4">
    <source>
        <dbReference type="Proteomes" id="UP000235994"/>
    </source>
</evidence>
<sequence>MNAPTDKTPEAALDCSIDDMQIWWQVQRFMHHEADLLDHREFDAWLELLDEDIAYRMPLTRNVRRDALAQEYSGARDAAWFDEGIDTLRQRVAQIRTGIHWAEEPASRVSHLVTNIRVLGVTQDAEGGERVRVRSRFLIYQNRLQAEVSLFVGKREDVLRRRDGRWKLLSREIHLDQNVLLSKALTIFF</sequence>
<dbReference type="PANTHER" id="PTHR41534:SF2">
    <property type="entry name" value="3-PHENYLPROPIONATE_CINNAMIC ACID DIOXYGENASE SUBUNIT BETA"/>
    <property type="match status" value="1"/>
</dbReference>
<name>A0A2N8KQG4_9BURK</name>
<dbReference type="Proteomes" id="UP000235994">
    <property type="component" value="Unassembled WGS sequence"/>
</dbReference>
<dbReference type="GO" id="GO:0051213">
    <property type="term" value="F:dioxygenase activity"/>
    <property type="evidence" value="ECO:0007669"/>
    <property type="project" value="UniProtKB-KW"/>
</dbReference>
<gene>
    <name evidence="3" type="ORF">C1I89_04885</name>
</gene>
<comment type="caution">
    <text evidence="3">The sequence shown here is derived from an EMBL/GenBank/DDBJ whole genome shotgun (WGS) entry which is preliminary data.</text>
</comment>
<dbReference type="EMBL" id="POQS01000001">
    <property type="protein sequence ID" value="PND35698.1"/>
    <property type="molecule type" value="Genomic_DNA"/>
</dbReference>
<dbReference type="InterPro" id="IPR000391">
    <property type="entry name" value="Rng_hydr_dOase-bsu"/>
</dbReference>
<dbReference type="AlphaFoldDB" id="A0A2N8KQG4"/>
<accession>A0A2N8KQG4</accession>
<comment type="similarity">
    <text evidence="1">Belongs to the bacterial ring-hydroxylating dioxygenase beta subunit family.</text>
</comment>
<dbReference type="Pfam" id="PF00866">
    <property type="entry name" value="Ring_hydroxyl_B"/>
    <property type="match status" value="1"/>
</dbReference>
<dbReference type="SUPFAM" id="SSF54427">
    <property type="entry name" value="NTF2-like"/>
    <property type="match status" value="1"/>
</dbReference>
<keyword evidence="2" id="KW-0560">Oxidoreductase</keyword>
<dbReference type="RefSeq" id="WP_102771628.1">
    <property type="nucleotide sequence ID" value="NZ_POQS01000001.1"/>
</dbReference>
<reference evidence="3 4" key="1">
    <citation type="submission" date="2018-01" db="EMBL/GenBank/DDBJ databases">
        <title>The draft genome of an aniline degradation strain ANB-1.</title>
        <authorList>
            <person name="Zhang L."/>
            <person name="Jiang J."/>
        </authorList>
    </citation>
    <scope>NUCLEOTIDE SEQUENCE [LARGE SCALE GENOMIC DNA]</scope>
    <source>
        <strain evidence="3 4">ANB-1</strain>
    </source>
</reference>
<dbReference type="Gene3D" id="3.10.450.50">
    <property type="match status" value="1"/>
</dbReference>
<dbReference type="GO" id="GO:0019380">
    <property type="term" value="P:3-phenylpropionate catabolic process"/>
    <property type="evidence" value="ECO:0007669"/>
    <property type="project" value="TreeGrafter"/>
</dbReference>
<evidence type="ECO:0000313" key="3">
    <source>
        <dbReference type="EMBL" id="PND35698.1"/>
    </source>
</evidence>
<dbReference type="InterPro" id="IPR032710">
    <property type="entry name" value="NTF2-like_dom_sf"/>
</dbReference>
<dbReference type="PANTHER" id="PTHR41534">
    <property type="entry name" value="BLR3401 PROTEIN"/>
    <property type="match status" value="1"/>
</dbReference>
<protein>
    <submittedName>
        <fullName evidence="3">3-phenylpropionate dioxygenase</fullName>
    </submittedName>
</protein>
<proteinExistence type="inferred from homology"/>
<evidence type="ECO:0000256" key="1">
    <source>
        <dbReference type="ARBA" id="ARBA00009570"/>
    </source>
</evidence>
<keyword evidence="4" id="KW-1185">Reference proteome</keyword>
<evidence type="ECO:0000256" key="2">
    <source>
        <dbReference type="ARBA" id="ARBA00023002"/>
    </source>
</evidence>
<keyword evidence="3" id="KW-0223">Dioxygenase</keyword>
<organism evidence="3 4">
    <name type="scientific">Achromobacter pulmonis</name>
    <dbReference type="NCBI Taxonomy" id="1389932"/>
    <lineage>
        <taxon>Bacteria</taxon>
        <taxon>Pseudomonadati</taxon>
        <taxon>Pseudomonadota</taxon>
        <taxon>Betaproteobacteria</taxon>
        <taxon>Burkholderiales</taxon>
        <taxon>Alcaligenaceae</taxon>
        <taxon>Achromobacter</taxon>
    </lineage>
</organism>
<dbReference type="NCBIfam" id="NF007479">
    <property type="entry name" value="PRK10069.1"/>
    <property type="match status" value="1"/>
</dbReference>
<dbReference type="CDD" id="cd00667">
    <property type="entry name" value="ring_hydroxylating_dioxygenases_beta"/>
    <property type="match status" value="1"/>
</dbReference>